<accession>A0A9N9P4T8</accession>
<keyword evidence="2" id="KW-1133">Transmembrane helix</keyword>
<dbReference type="AlphaFoldDB" id="A0A9N9P4T8"/>
<feature type="transmembrane region" description="Helical" evidence="2">
    <location>
        <begin position="36"/>
        <end position="56"/>
    </location>
</feature>
<comment type="caution">
    <text evidence="3">The sequence shown here is derived from an EMBL/GenBank/DDBJ whole genome shotgun (WGS) entry which is preliminary data.</text>
</comment>
<keyword evidence="2" id="KW-0812">Transmembrane</keyword>
<reference evidence="3" key="1">
    <citation type="submission" date="2021-06" db="EMBL/GenBank/DDBJ databases">
        <authorList>
            <person name="Kallberg Y."/>
            <person name="Tangrot J."/>
            <person name="Rosling A."/>
        </authorList>
    </citation>
    <scope>NUCLEOTIDE SEQUENCE</scope>
    <source>
        <strain evidence="3">MA453B</strain>
    </source>
</reference>
<evidence type="ECO:0000313" key="3">
    <source>
        <dbReference type="EMBL" id="CAG8787703.1"/>
    </source>
</evidence>
<evidence type="ECO:0000256" key="1">
    <source>
        <dbReference type="SAM" id="MobiDB-lite"/>
    </source>
</evidence>
<evidence type="ECO:0000256" key="2">
    <source>
        <dbReference type="SAM" id="Phobius"/>
    </source>
</evidence>
<dbReference type="EMBL" id="CAJVPY010025073">
    <property type="protein sequence ID" value="CAG8787703.1"/>
    <property type="molecule type" value="Genomic_DNA"/>
</dbReference>
<feature type="region of interest" description="Disordered" evidence="1">
    <location>
        <begin position="1"/>
        <end position="28"/>
    </location>
</feature>
<sequence length="99" mass="10228">MSKETNPTNSEIGLSSTQQTQNHTVDSHGSATDKVVTAWIGVVMPPILCLIGSYHLTINNDPSKNPIGGCSVVIGGIANIVFAIANLVNAIKNKGAPSS</sequence>
<dbReference type="Proteomes" id="UP000789405">
    <property type="component" value="Unassembled WGS sequence"/>
</dbReference>
<evidence type="ECO:0000313" key="4">
    <source>
        <dbReference type="Proteomes" id="UP000789405"/>
    </source>
</evidence>
<protein>
    <submittedName>
        <fullName evidence="3">9463_t:CDS:1</fullName>
    </submittedName>
</protein>
<name>A0A9N9P4T8_9GLOM</name>
<feature type="transmembrane region" description="Helical" evidence="2">
    <location>
        <begin position="68"/>
        <end position="91"/>
    </location>
</feature>
<keyword evidence="4" id="KW-1185">Reference proteome</keyword>
<organism evidence="3 4">
    <name type="scientific">Dentiscutata erythropus</name>
    <dbReference type="NCBI Taxonomy" id="1348616"/>
    <lineage>
        <taxon>Eukaryota</taxon>
        <taxon>Fungi</taxon>
        <taxon>Fungi incertae sedis</taxon>
        <taxon>Mucoromycota</taxon>
        <taxon>Glomeromycotina</taxon>
        <taxon>Glomeromycetes</taxon>
        <taxon>Diversisporales</taxon>
        <taxon>Gigasporaceae</taxon>
        <taxon>Dentiscutata</taxon>
    </lineage>
</organism>
<proteinExistence type="predicted"/>
<gene>
    <name evidence="3" type="ORF">DERYTH_LOCUS20757</name>
</gene>
<keyword evidence="2" id="KW-0472">Membrane</keyword>